<keyword evidence="5" id="KW-0449">Lipoprotein</keyword>
<dbReference type="PROSITE" id="PS51257">
    <property type="entry name" value="PROKAR_LIPOPROTEIN"/>
    <property type="match status" value="1"/>
</dbReference>
<evidence type="ECO:0000259" key="9">
    <source>
        <dbReference type="SMART" id="SM00079"/>
    </source>
</evidence>
<evidence type="ECO:0000259" key="8">
    <source>
        <dbReference type="SMART" id="SM00062"/>
    </source>
</evidence>
<dbReference type="CDD" id="cd13713">
    <property type="entry name" value="PBP2_Cystine_like_1"/>
    <property type="match status" value="1"/>
</dbReference>
<comment type="caution">
    <text evidence="10">The sequence shown here is derived from an EMBL/GenBank/DDBJ whole genome shotgun (WGS) entry which is preliminary data.</text>
</comment>
<dbReference type="GO" id="GO:0015276">
    <property type="term" value="F:ligand-gated monoatomic ion channel activity"/>
    <property type="evidence" value="ECO:0007669"/>
    <property type="project" value="InterPro"/>
</dbReference>
<evidence type="ECO:0000313" key="10">
    <source>
        <dbReference type="EMBL" id="PGM88310.1"/>
    </source>
</evidence>
<sequence length="264" mass="29330">MKRKLLTIVASITLCTSFILGACSKESSTTSSNSKKEFRYAMSGLYKPFNYKENDGKLVGFDVEIGEALGKKMGMKPVPVTNPWETLIQGLQSKKYDVILGSMAITEERLKAVNFSNPYYRSGAQIFVAKKNTSISSPEDLKGKKIGVVKASTFKTLVAKYTDQITEYDSDITALMDLEPGRVDAVITDQMVGLRMIKEGKSNIKEAGKPLNLDEMGIAIHKDNKDMVEKVNKALDEIIKDGTYEKISKKWFGRNILGEEAKTK</sequence>
<feature type="domain" description="Solute-binding protein family 3/N-terminal" evidence="8">
    <location>
        <begin position="37"/>
        <end position="255"/>
    </location>
</feature>
<keyword evidence="3 7" id="KW-0732">Signal</keyword>
<evidence type="ECO:0000256" key="7">
    <source>
        <dbReference type="SAM" id="SignalP"/>
    </source>
</evidence>
<evidence type="ECO:0000256" key="2">
    <source>
        <dbReference type="ARBA" id="ARBA00010333"/>
    </source>
</evidence>
<dbReference type="Gene3D" id="3.40.190.10">
    <property type="entry name" value="Periplasmic binding protein-like II"/>
    <property type="match status" value="2"/>
</dbReference>
<dbReference type="SUPFAM" id="SSF53850">
    <property type="entry name" value="Periplasmic binding protein-like II"/>
    <property type="match status" value="1"/>
</dbReference>
<dbReference type="SMART" id="SM00079">
    <property type="entry name" value="PBPe"/>
    <property type="match status" value="1"/>
</dbReference>
<organism evidence="10 11">
    <name type="scientific">Bacillus cereus</name>
    <dbReference type="NCBI Taxonomy" id="1396"/>
    <lineage>
        <taxon>Bacteria</taxon>
        <taxon>Bacillati</taxon>
        <taxon>Bacillota</taxon>
        <taxon>Bacilli</taxon>
        <taxon>Bacillales</taxon>
        <taxon>Bacillaceae</taxon>
        <taxon>Bacillus</taxon>
        <taxon>Bacillus cereus group</taxon>
    </lineage>
</organism>
<dbReference type="PROSITE" id="PS01039">
    <property type="entry name" value="SBP_BACTERIAL_3"/>
    <property type="match status" value="1"/>
</dbReference>
<dbReference type="PANTHER" id="PTHR35936">
    <property type="entry name" value="MEMBRANE-BOUND LYTIC MUREIN TRANSGLYCOSYLASE F"/>
    <property type="match status" value="1"/>
</dbReference>
<dbReference type="Proteomes" id="UP000222054">
    <property type="component" value="Unassembled WGS sequence"/>
</dbReference>
<evidence type="ECO:0000256" key="1">
    <source>
        <dbReference type="ARBA" id="ARBA00004193"/>
    </source>
</evidence>
<keyword evidence="4" id="KW-0564">Palmitate</keyword>
<dbReference type="SMART" id="SM00062">
    <property type="entry name" value="PBPb"/>
    <property type="match status" value="1"/>
</dbReference>
<dbReference type="GO" id="GO:0005886">
    <property type="term" value="C:plasma membrane"/>
    <property type="evidence" value="ECO:0007669"/>
    <property type="project" value="UniProtKB-SubCell"/>
</dbReference>
<feature type="signal peptide" evidence="7">
    <location>
        <begin position="1"/>
        <end position="22"/>
    </location>
</feature>
<feature type="chain" id="PRO_5038405651" evidence="7">
    <location>
        <begin position="23"/>
        <end position="264"/>
    </location>
</feature>
<protein>
    <submittedName>
        <fullName evidence="10">ABC transporter substrate-binding protein</fullName>
    </submittedName>
</protein>
<evidence type="ECO:0000256" key="4">
    <source>
        <dbReference type="ARBA" id="ARBA00023139"/>
    </source>
</evidence>
<dbReference type="PANTHER" id="PTHR35936:SF34">
    <property type="entry name" value="ABC TRANSPORTER EXTRACELLULAR-BINDING PROTEIN YCKB-RELATED"/>
    <property type="match status" value="1"/>
</dbReference>
<accession>A0A2B9DHC5</accession>
<gene>
    <name evidence="10" type="ORF">CN958_26690</name>
</gene>
<dbReference type="InterPro" id="IPR001320">
    <property type="entry name" value="Iontro_rcpt_C"/>
</dbReference>
<evidence type="ECO:0000313" key="11">
    <source>
        <dbReference type="Proteomes" id="UP000222054"/>
    </source>
</evidence>
<dbReference type="EMBL" id="NUHO01000203">
    <property type="protein sequence ID" value="PGM88310.1"/>
    <property type="molecule type" value="Genomic_DNA"/>
</dbReference>
<feature type="domain" description="Ionotropic glutamate receptor C-terminal" evidence="9">
    <location>
        <begin position="37"/>
        <end position="254"/>
    </location>
</feature>
<evidence type="ECO:0000256" key="6">
    <source>
        <dbReference type="RuleBase" id="RU003744"/>
    </source>
</evidence>
<comment type="similarity">
    <text evidence="2 6">Belongs to the bacterial solute-binding protein 3 family.</text>
</comment>
<proteinExistence type="inferred from homology"/>
<name>A0A2B9DHC5_BACCE</name>
<dbReference type="Pfam" id="PF00497">
    <property type="entry name" value="SBP_bac_3"/>
    <property type="match status" value="1"/>
</dbReference>
<evidence type="ECO:0000256" key="3">
    <source>
        <dbReference type="ARBA" id="ARBA00022729"/>
    </source>
</evidence>
<dbReference type="InterPro" id="IPR001638">
    <property type="entry name" value="Solute-binding_3/MltF_N"/>
</dbReference>
<evidence type="ECO:0000256" key="5">
    <source>
        <dbReference type="ARBA" id="ARBA00023288"/>
    </source>
</evidence>
<comment type="subcellular location">
    <subcellularLocation>
        <location evidence="1">Cell membrane</location>
        <topology evidence="1">Lipid-anchor</topology>
    </subcellularLocation>
</comment>
<dbReference type="InterPro" id="IPR018313">
    <property type="entry name" value="SBP_3_CS"/>
</dbReference>
<dbReference type="RefSeq" id="WP_002124953.1">
    <property type="nucleotide sequence ID" value="NZ_NUHO01000203.1"/>
</dbReference>
<reference evidence="10 11" key="1">
    <citation type="submission" date="2017-09" db="EMBL/GenBank/DDBJ databases">
        <title>Large-scale bioinformatics analysis of Bacillus genomes uncovers conserved roles of natural products in bacterial physiology.</title>
        <authorList>
            <consortium name="Agbiome Team Llc"/>
            <person name="Bleich R.M."/>
            <person name="Grubbs K.J."/>
            <person name="Santa Maria K.C."/>
            <person name="Allen S.E."/>
            <person name="Farag S."/>
            <person name="Shank E.A."/>
            <person name="Bowers A."/>
        </authorList>
    </citation>
    <scope>NUCLEOTIDE SEQUENCE [LARGE SCALE GENOMIC DNA]</scope>
    <source>
        <strain evidence="10 11">AFS053130</strain>
    </source>
</reference>
<dbReference type="AlphaFoldDB" id="A0A2B9DHC5"/>